<comment type="caution">
    <text evidence="2">The sequence shown here is derived from an EMBL/GenBank/DDBJ whole genome shotgun (WGS) entry which is preliminary data.</text>
</comment>
<evidence type="ECO:0000313" key="2">
    <source>
        <dbReference type="EMBL" id="KAH3783029.1"/>
    </source>
</evidence>
<evidence type="ECO:0000256" key="1">
    <source>
        <dbReference type="SAM" id="MobiDB-lite"/>
    </source>
</evidence>
<gene>
    <name evidence="2" type="ORF">DPMN_160956</name>
</gene>
<keyword evidence="3" id="KW-1185">Reference proteome</keyword>
<protein>
    <submittedName>
        <fullName evidence="2">Uncharacterized protein</fullName>
    </submittedName>
</protein>
<proteinExistence type="predicted"/>
<sequence>MGFSSDSAAKTHGSTKWDTDGNVLPLCQWLQPGKTESVQTLLTKSKFLLKIYISAKHGSRPPVLTKVHEDWTKIETSRNSVEFHEDRTRNAASSVDRISP</sequence>
<accession>A0A9D4EP41</accession>
<dbReference type="EMBL" id="JAIWYP010000008">
    <property type="protein sequence ID" value="KAH3783029.1"/>
    <property type="molecule type" value="Genomic_DNA"/>
</dbReference>
<dbReference type="Proteomes" id="UP000828390">
    <property type="component" value="Unassembled WGS sequence"/>
</dbReference>
<evidence type="ECO:0000313" key="3">
    <source>
        <dbReference type="Proteomes" id="UP000828390"/>
    </source>
</evidence>
<dbReference type="AlphaFoldDB" id="A0A9D4EP41"/>
<feature type="compositionally biased region" description="Basic and acidic residues" evidence="1">
    <location>
        <begin position="79"/>
        <end position="89"/>
    </location>
</feature>
<reference evidence="2" key="2">
    <citation type="submission" date="2020-11" db="EMBL/GenBank/DDBJ databases">
        <authorList>
            <person name="McCartney M.A."/>
            <person name="Auch B."/>
            <person name="Kono T."/>
            <person name="Mallez S."/>
            <person name="Becker A."/>
            <person name="Gohl D.M."/>
            <person name="Silverstein K.A.T."/>
            <person name="Koren S."/>
            <person name="Bechman K.B."/>
            <person name="Herman A."/>
            <person name="Abrahante J.E."/>
            <person name="Garbe J."/>
        </authorList>
    </citation>
    <scope>NUCLEOTIDE SEQUENCE</scope>
    <source>
        <strain evidence="2">Duluth1</strain>
        <tissue evidence="2">Whole animal</tissue>
    </source>
</reference>
<feature type="region of interest" description="Disordered" evidence="1">
    <location>
        <begin position="79"/>
        <end position="100"/>
    </location>
</feature>
<name>A0A9D4EP41_DREPO</name>
<organism evidence="2 3">
    <name type="scientific">Dreissena polymorpha</name>
    <name type="common">Zebra mussel</name>
    <name type="synonym">Mytilus polymorpha</name>
    <dbReference type="NCBI Taxonomy" id="45954"/>
    <lineage>
        <taxon>Eukaryota</taxon>
        <taxon>Metazoa</taxon>
        <taxon>Spiralia</taxon>
        <taxon>Lophotrochozoa</taxon>
        <taxon>Mollusca</taxon>
        <taxon>Bivalvia</taxon>
        <taxon>Autobranchia</taxon>
        <taxon>Heteroconchia</taxon>
        <taxon>Euheterodonta</taxon>
        <taxon>Imparidentia</taxon>
        <taxon>Neoheterodontei</taxon>
        <taxon>Myida</taxon>
        <taxon>Dreissenoidea</taxon>
        <taxon>Dreissenidae</taxon>
        <taxon>Dreissena</taxon>
    </lineage>
</organism>
<reference evidence="2" key="1">
    <citation type="journal article" date="2019" name="bioRxiv">
        <title>The Genome of the Zebra Mussel, Dreissena polymorpha: A Resource for Invasive Species Research.</title>
        <authorList>
            <person name="McCartney M.A."/>
            <person name="Auch B."/>
            <person name="Kono T."/>
            <person name="Mallez S."/>
            <person name="Zhang Y."/>
            <person name="Obille A."/>
            <person name="Becker A."/>
            <person name="Abrahante J.E."/>
            <person name="Garbe J."/>
            <person name="Badalamenti J.P."/>
            <person name="Herman A."/>
            <person name="Mangelson H."/>
            <person name="Liachko I."/>
            <person name="Sullivan S."/>
            <person name="Sone E.D."/>
            <person name="Koren S."/>
            <person name="Silverstein K.A.T."/>
            <person name="Beckman K.B."/>
            <person name="Gohl D.M."/>
        </authorList>
    </citation>
    <scope>NUCLEOTIDE SEQUENCE</scope>
    <source>
        <strain evidence="2">Duluth1</strain>
        <tissue evidence="2">Whole animal</tissue>
    </source>
</reference>